<feature type="transmembrane region" description="Helical" evidence="1">
    <location>
        <begin position="198"/>
        <end position="216"/>
    </location>
</feature>
<feature type="transmembrane region" description="Helical" evidence="1">
    <location>
        <begin position="107"/>
        <end position="126"/>
    </location>
</feature>
<feature type="transmembrane region" description="Helical" evidence="1">
    <location>
        <begin position="173"/>
        <end position="192"/>
    </location>
</feature>
<proteinExistence type="predicted"/>
<evidence type="ECO:0000313" key="3">
    <source>
        <dbReference type="Proteomes" id="UP001425155"/>
    </source>
</evidence>
<keyword evidence="1" id="KW-1133">Transmembrane helix</keyword>
<protein>
    <submittedName>
        <fullName evidence="2">Uncharacterized protein</fullName>
    </submittedName>
</protein>
<sequence>MTGAASVRRGSDRIELEPAVRGAAVCMVVIGGIASFVLSGAVISLVRDVLHISCGIGLPGSEGDGTWMCADGIGYFGVAVVLGAMLAFVILAGVLIAGLVRPGGAASVVLVVLAAAVTAWILAWTWYGSSELVWAVPPGTFSVDYWYATVLPAATASAAAFMVALLGTLTNGVLSRVLLATASAGLLVATALQPALAVNTLAGAGLLAAAAIRSPIANARLTRYEGAMGSNPL</sequence>
<keyword evidence="3" id="KW-1185">Reference proteome</keyword>
<name>A0ABU9VZ12_9MICO</name>
<evidence type="ECO:0000256" key="1">
    <source>
        <dbReference type="SAM" id="Phobius"/>
    </source>
</evidence>
<gene>
    <name evidence="2" type="ORF">WJX64_00325</name>
</gene>
<dbReference type="Proteomes" id="UP001425155">
    <property type="component" value="Unassembled WGS sequence"/>
</dbReference>
<accession>A0ABU9VZ12</accession>
<dbReference type="EMBL" id="JBCLVG010000001">
    <property type="protein sequence ID" value="MEN1944982.1"/>
    <property type="molecule type" value="Genomic_DNA"/>
</dbReference>
<feature type="transmembrane region" description="Helical" evidence="1">
    <location>
        <begin position="146"/>
        <end position="166"/>
    </location>
</feature>
<keyword evidence="1" id="KW-0472">Membrane</keyword>
<keyword evidence="1" id="KW-0812">Transmembrane</keyword>
<reference evidence="2 3" key="1">
    <citation type="submission" date="2024-03" db="EMBL/GenBank/DDBJ databases">
        <title>YIM 134122 draft genome.</title>
        <authorList>
            <person name="Zuo S."/>
            <person name="Xiong L."/>
        </authorList>
    </citation>
    <scope>NUCLEOTIDE SEQUENCE [LARGE SCALE GENOMIC DNA]</scope>
    <source>
        <strain evidence="2 3">YIM 134122</strain>
    </source>
</reference>
<organism evidence="2 3">
    <name type="scientific">Leifsonia stereocauli</name>
    <dbReference type="NCBI Taxonomy" id="3134136"/>
    <lineage>
        <taxon>Bacteria</taxon>
        <taxon>Bacillati</taxon>
        <taxon>Actinomycetota</taxon>
        <taxon>Actinomycetes</taxon>
        <taxon>Micrococcales</taxon>
        <taxon>Microbacteriaceae</taxon>
        <taxon>Leifsonia</taxon>
    </lineage>
</organism>
<dbReference type="RefSeq" id="WP_342110674.1">
    <property type="nucleotide sequence ID" value="NZ_JBCAUN010000001.1"/>
</dbReference>
<evidence type="ECO:0000313" key="2">
    <source>
        <dbReference type="EMBL" id="MEN1944982.1"/>
    </source>
</evidence>
<comment type="caution">
    <text evidence="2">The sequence shown here is derived from an EMBL/GenBank/DDBJ whole genome shotgun (WGS) entry which is preliminary data.</text>
</comment>
<feature type="transmembrane region" description="Helical" evidence="1">
    <location>
        <begin position="73"/>
        <end position="100"/>
    </location>
</feature>
<feature type="transmembrane region" description="Helical" evidence="1">
    <location>
        <begin position="20"/>
        <end position="43"/>
    </location>
</feature>